<keyword evidence="3" id="KW-1185">Reference proteome</keyword>
<name>A0ABV1KH66_9PSEU</name>
<comment type="caution">
    <text evidence="2">The sequence shown here is derived from an EMBL/GenBank/DDBJ whole genome shotgun (WGS) entry which is preliminary data.</text>
</comment>
<evidence type="ECO:0000256" key="1">
    <source>
        <dbReference type="SAM" id="Phobius"/>
    </source>
</evidence>
<keyword evidence="1" id="KW-1133">Transmembrane helix</keyword>
<keyword evidence="1" id="KW-0812">Transmembrane</keyword>
<dbReference type="Proteomes" id="UP001494902">
    <property type="component" value="Unassembled WGS sequence"/>
</dbReference>
<evidence type="ECO:0000313" key="3">
    <source>
        <dbReference type="Proteomes" id="UP001494902"/>
    </source>
</evidence>
<feature type="transmembrane region" description="Helical" evidence="1">
    <location>
        <begin position="21"/>
        <end position="49"/>
    </location>
</feature>
<reference evidence="2 3" key="1">
    <citation type="submission" date="2024-03" db="EMBL/GenBank/DDBJ databases">
        <title>Draft genome sequence of Pseudonocardia nematodicida JCM 31783.</title>
        <authorList>
            <person name="Butdee W."/>
            <person name="Duangmal K."/>
        </authorList>
    </citation>
    <scope>NUCLEOTIDE SEQUENCE [LARGE SCALE GENOMIC DNA]</scope>
    <source>
        <strain evidence="2 3">JCM 31783</strain>
    </source>
</reference>
<feature type="transmembrane region" description="Helical" evidence="1">
    <location>
        <begin position="69"/>
        <end position="89"/>
    </location>
</feature>
<protein>
    <submittedName>
        <fullName evidence="2">YoaK family protein</fullName>
    </submittedName>
</protein>
<proteinExistence type="predicted"/>
<gene>
    <name evidence="2" type="ORF">WIS52_22570</name>
</gene>
<accession>A0ABV1KH66</accession>
<feature type="transmembrane region" description="Helical" evidence="1">
    <location>
        <begin position="96"/>
        <end position="118"/>
    </location>
</feature>
<dbReference type="PANTHER" id="PTHR37314:SF4">
    <property type="entry name" value="UPF0700 TRANSMEMBRANE PROTEIN YOAK"/>
    <property type="match status" value="1"/>
</dbReference>
<dbReference type="InterPro" id="IPR010699">
    <property type="entry name" value="DUF1275"/>
</dbReference>
<feature type="transmembrane region" description="Helical" evidence="1">
    <location>
        <begin position="178"/>
        <end position="195"/>
    </location>
</feature>
<dbReference type="RefSeq" id="WP_349300335.1">
    <property type="nucleotide sequence ID" value="NZ_JBEDNQ010000010.1"/>
</dbReference>
<dbReference type="Pfam" id="PF06912">
    <property type="entry name" value="DUF1275"/>
    <property type="match status" value="1"/>
</dbReference>
<sequence length="225" mass="22157">MTTGDRDRTAASGREATAGRATVTALLAACAGVVDVWAVVALGGAFAGVVTGNLVTGAHALVAGGWGELLPPAVAVAGFAAGAVAWSSARRRWPHAIGWPLAAELLVLTASAVVWALAGDRAGVRTALLVAAAFAMGGQSSISLRLGPSSTYMTGTLTGALADLAAGAGRRWSAWRQLGGIVAGALAGGVLLVYLPAAVPVLATVLLGVALGVHLLDARPRSAPG</sequence>
<dbReference type="EMBL" id="JBEDNQ010000010">
    <property type="protein sequence ID" value="MEQ3553264.1"/>
    <property type="molecule type" value="Genomic_DNA"/>
</dbReference>
<dbReference type="PANTHER" id="PTHR37314">
    <property type="entry name" value="SLR0142 PROTEIN"/>
    <property type="match status" value="1"/>
</dbReference>
<keyword evidence="1" id="KW-0472">Membrane</keyword>
<organism evidence="2 3">
    <name type="scientific">Pseudonocardia nematodicida</name>
    <dbReference type="NCBI Taxonomy" id="1206997"/>
    <lineage>
        <taxon>Bacteria</taxon>
        <taxon>Bacillati</taxon>
        <taxon>Actinomycetota</taxon>
        <taxon>Actinomycetes</taxon>
        <taxon>Pseudonocardiales</taxon>
        <taxon>Pseudonocardiaceae</taxon>
        <taxon>Pseudonocardia</taxon>
    </lineage>
</organism>
<evidence type="ECO:0000313" key="2">
    <source>
        <dbReference type="EMBL" id="MEQ3553264.1"/>
    </source>
</evidence>
<feature type="transmembrane region" description="Helical" evidence="1">
    <location>
        <begin position="124"/>
        <end position="144"/>
    </location>
</feature>